<reference evidence="1" key="4">
    <citation type="submission" date="2024-05" db="EMBL/GenBank/DDBJ databases">
        <authorList>
            <person name="Sun Q."/>
            <person name="Zhou Y."/>
        </authorList>
    </citation>
    <scope>NUCLEOTIDE SEQUENCE</scope>
    <source>
        <strain evidence="1">CGMCC 1.12770</strain>
    </source>
</reference>
<keyword evidence="4" id="KW-1185">Reference proteome</keyword>
<evidence type="ECO:0000313" key="2">
    <source>
        <dbReference type="EMBL" id="PZT56328.1"/>
    </source>
</evidence>
<organism evidence="2 3">
    <name type="scientific">Paenibacillus silvae</name>
    <dbReference type="NCBI Taxonomy" id="1325358"/>
    <lineage>
        <taxon>Bacteria</taxon>
        <taxon>Bacillati</taxon>
        <taxon>Bacillota</taxon>
        <taxon>Bacilli</taxon>
        <taxon>Bacillales</taxon>
        <taxon>Paenibacillaceae</taxon>
        <taxon>Paenibacillus</taxon>
    </lineage>
</organism>
<evidence type="ECO:0000313" key="1">
    <source>
        <dbReference type="EMBL" id="GGH42916.1"/>
    </source>
</evidence>
<evidence type="ECO:0000313" key="3">
    <source>
        <dbReference type="Proteomes" id="UP000249204"/>
    </source>
</evidence>
<dbReference type="EMBL" id="QKWW01000021">
    <property type="protein sequence ID" value="PZT56328.1"/>
    <property type="molecule type" value="Genomic_DNA"/>
</dbReference>
<sequence>MKSYLTPQSAHVVGQARQVQLILRQWIREWGPDTKLSEMLAGRKS</sequence>
<dbReference type="RefSeq" id="WP_111269623.1">
    <property type="nucleotide sequence ID" value="NZ_BMFU01000001.1"/>
</dbReference>
<dbReference type="Proteomes" id="UP000652153">
    <property type="component" value="Unassembled WGS sequence"/>
</dbReference>
<proteinExistence type="predicted"/>
<evidence type="ECO:0000313" key="4">
    <source>
        <dbReference type="Proteomes" id="UP000652153"/>
    </source>
</evidence>
<reference evidence="1" key="1">
    <citation type="journal article" date="2014" name="Int. J. Syst. Evol. Microbiol.">
        <title>Complete genome of a new Firmicutes species belonging to the dominant human colonic microbiota ('Ruminococcus bicirculans') reveals two chromosomes and a selective capacity to utilize plant glucans.</title>
        <authorList>
            <consortium name="NISC Comparative Sequencing Program"/>
            <person name="Wegmann U."/>
            <person name="Louis P."/>
            <person name="Goesmann A."/>
            <person name="Henrissat B."/>
            <person name="Duncan S.H."/>
            <person name="Flint H.J."/>
        </authorList>
    </citation>
    <scope>NUCLEOTIDE SEQUENCE</scope>
    <source>
        <strain evidence="1">CGMCC 1.12770</strain>
    </source>
</reference>
<reference evidence="4" key="3">
    <citation type="journal article" date="2019" name="Int. J. Syst. Evol. Microbiol.">
        <title>The Global Catalogue of Microorganisms (GCM) 10K type strain sequencing project: providing services to taxonomists for standard genome sequencing and annotation.</title>
        <authorList>
            <consortium name="The Broad Institute Genomics Platform"/>
            <consortium name="The Broad Institute Genome Sequencing Center for Infectious Disease"/>
            <person name="Wu L."/>
            <person name="Ma J."/>
        </authorList>
    </citation>
    <scope>NUCLEOTIDE SEQUENCE [LARGE SCALE GENOMIC DNA]</scope>
    <source>
        <strain evidence="4">CGMCC 1.12770</strain>
    </source>
</reference>
<protein>
    <submittedName>
        <fullName evidence="2">Z-ring formation inhibitor MciZ</fullName>
    </submittedName>
</protein>
<comment type="caution">
    <text evidence="2">The sequence shown here is derived from an EMBL/GenBank/DDBJ whole genome shotgun (WGS) entry which is preliminary data.</text>
</comment>
<gene>
    <name evidence="2" type="ORF">DN757_07360</name>
    <name evidence="1" type="ORF">GCM10008014_03430</name>
</gene>
<name>A0A2W6NMB3_9BACL</name>
<reference evidence="2 3" key="2">
    <citation type="submission" date="2018-06" db="EMBL/GenBank/DDBJ databases">
        <title>Isolation of heavy metals resistant Paenibacillus silvae NC2 from Gold-Copper mine in ZiJin, China.</title>
        <authorList>
            <person name="Xu J."/>
            <person name="Mazhar H.S."/>
            <person name="Rensing C."/>
        </authorList>
    </citation>
    <scope>NUCLEOTIDE SEQUENCE [LARGE SCALE GENOMIC DNA]</scope>
    <source>
        <strain evidence="2 3">NC2</strain>
    </source>
</reference>
<dbReference type="AlphaFoldDB" id="A0A2W6NMB3"/>
<dbReference type="EMBL" id="BMFU01000001">
    <property type="protein sequence ID" value="GGH42916.1"/>
    <property type="molecule type" value="Genomic_DNA"/>
</dbReference>
<accession>A0A2W6NMB3</accession>
<dbReference type="Proteomes" id="UP000249204">
    <property type="component" value="Unassembled WGS sequence"/>
</dbReference>